<dbReference type="EMBL" id="CADCXV010001514">
    <property type="protein sequence ID" value="CAB0044995.1"/>
    <property type="molecule type" value="Genomic_DNA"/>
</dbReference>
<reference evidence="2 3" key="1">
    <citation type="submission" date="2020-02" db="EMBL/GenBank/DDBJ databases">
        <authorList>
            <person name="Ferguson B K."/>
        </authorList>
    </citation>
    <scope>NUCLEOTIDE SEQUENCE [LARGE SCALE GENOMIC DNA]</scope>
</reference>
<sequence>MVNHLIHMLVALPVARAFELRHGPHVVSRIVQAGRAKEKKRSRLIEYGSLLITLPNDYIEIINASIIILNSYPIYQNEGITPGRRYLMIRRVASYPRQG</sequence>
<keyword evidence="1" id="KW-0732">Signal</keyword>
<evidence type="ECO:0008006" key="4">
    <source>
        <dbReference type="Google" id="ProtNLM"/>
    </source>
</evidence>
<protein>
    <recommendedName>
        <fullName evidence="4">Secreted protein</fullName>
    </recommendedName>
</protein>
<name>A0A6H5J4J2_9HYME</name>
<feature type="chain" id="PRO_5026130806" description="Secreted protein" evidence="1">
    <location>
        <begin position="18"/>
        <end position="99"/>
    </location>
</feature>
<evidence type="ECO:0000256" key="1">
    <source>
        <dbReference type="SAM" id="SignalP"/>
    </source>
</evidence>
<proteinExistence type="predicted"/>
<keyword evidence="3" id="KW-1185">Reference proteome</keyword>
<gene>
    <name evidence="2" type="ORF">TBRA_LOCUS16552</name>
</gene>
<evidence type="ECO:0000313" key="3">
    <source>
        <dbReference type="Proteomes" id="UP000479190"/>
    </source>
</evidence>
<accession>A0A6H5J4J2</accession>
<evidence type="ECO:0000313" key="2">
    <source>
        <dbReference type="EMBL" id="CAB0044995.1"/>
    </source>
</evidence>
<dbReference type="Proteomes" id="UP000479190">
    <property type="component" value="Unassembled WGS sequence"/>
</dbReference>
<feature type="signal peptide" evidence="1">
    <location>
        <begin position="1"/>
        <end position="17"/>
    </location>
</feature>
<organism evidence="2 3">
    <name type="scientific">Trichogramma brassicae</name>
    <dbReference type="NCBI Taxonomy" id="86971"/>
    <lineage>
        <taxon>Eukaryota</taxon>
        <taxon>Metazoa</taxon>
        <taxon>Ecdysozoa</taxon>
        <taxon>Arthropoda</taxon>
        <taxon>Hexapoda</taxon>
        <taxon>Insecta</taxon>
        <taxon>Pterygota</taxon>
        <taxon>Neoptera</taxon>
        <taxon>Endopterygota</taxon>
        <taxon>Hymenoptera</taxon>
        <taxon>Apocrita</taxon>
        <taxon>Proctotrupomorpha</taxon>
        <taxon>Chalcidoidea</taxon>
        <taxon>Trichogrammatidae</taxon>
        <taxon>Trichogramma</taxon>
    </lineage>
</organism>
<feature type="non-terminal residue" evidence="2">
    <location>
        <position position="99"/>
    </location>
</feature>
<dbReference type="AlphaFoldDB" id="A0A6H5J4J2"/>